<feature type="coiled-coil region" evidence="6">
    <location>
        <begin position="430"/>
        <end position="460"/>
    </location>
</feature>
<dbReference type="InterPro" id="IPR040457">
    <property type="entry name" value="GCP_C"/>
</dbReference>
<dbReference type="GO" id="GO:0043015">
    <property type="term" value="F:gamma-tubulin binding"/>
    <property type="evidence" value="ECO:0007669"/>
    <property type="project" value="InterPro"/>
</dbReference>
<dbReference type="EMBL" id="JAPDFW010000059">
    <property type="protein sequence ID" value="KAJ5077069.1"/>
    <property type="molecule type" value="Genomic_DNA"/>
</dbReference>
<evidence type="ECO:0000256" key="2">
    <source>
        <dbReference type="ARBA" id="ARBA00010337"/>
    </source>
</evidence>
<dbReference type="OMA" id="GCSFANC"/>
<name>A0A9Q0RFT9_ANAIG</name>
<organism evidence="9 10">
    <name type="scientific">Anaeramoeba ignava</name>
    <name type="common">Anaerobic marine amoeba</name>
    <dbReference type="NCBI Taxonomy" id="1746090"/>
    <lineage>
        <taxon>Eukaryota</taxon>
        <taxon>Metamonada</taxon>
        <taxon>Anaeramoebidae</taxon>
        <taxon>Anaeramoeba</taxon>
    </lineage>
</organism>
<evidence type="ECO:0000256" key="3">
    <source>
        <dbReference type="ARBA" id="ARBA00022490"/>
    </source>
</evidence>
<evidence type="ECO:0000313" key="10">
    <source>
        <dbReference type="Proteomes" id="UP001149090"/>
    </source>
</evidence>
<evidence type="ECO:0000313" key="9">
    <source>
        <dbReference type="EMBL" id="KAJ5077069.1"/>
    </source>
</evidence>
<accession>A0A9Q0RFT9</accession>
<dbReference type="InterPro" id="IPR042241">
    <property type="entry name" value="GCP_C_sf"/>
</dbReference>
<dbReference type="Pfam" id="PF17681">
    <property type="entry name" value="GCP_N_terminal"/>
    <property type="match status" value="1"/>
</dbReference>
<evidence type="ECO:0000259" key="7">
    <source>
        <dbReference type="Pfam" id="PF04130"/>
    </source>
</evidence>
<comment type="subcellular location">
    <subcellularLocation>
        <location evidence="1">Cytoplasm</location>
        <location evidence="1">Cytoskeleton</location>
    </subcellularLocation>
</comment>
<dbReference type="GO" id="GO:0031122">
    <property type="term" value="P:cytoplasmic microtubule organization"/>
    <property type="evidence" value="ECO:0007669"/>
    <property type="project" value="TreeGrafter"/>
</dbReference>
<evidence type="ECO:0000256" key="5">
    <source>
        <dbReference type="ARBA" id="ARBA00023212"/>
    </source>
</evidence>
<keyword evidence="3" id="KW-0963">Cytoplasm</keyword>
<proteinExistence type="inferred from homology"/>
<dbReference type="Proteomes" id="UP001149090">
    <property type="component" value="Unassembled WGS sequence"/>
</dbReference>
<dbReference type="GO" id="GO:0000278">
    <property type="term" value="P:mitotic cell cycle"/>
    <property type="evidence" value="ECO:0007669"/>
    <property type="project" value="TreeGrafter"/>
</dbReference>
<feature type="domain" description="Gamma tubulin complex component C-terminal" evidence="7">
    <location>
        <begin position="314"/>
        <end position="750"/>
    </location>
</feature>
<keyword evidence="10" id="KW-1185">Reference proteome</keyword>
<reference evidence="9" key="1">
    <citation type="submission" date="2022-10" db="EMBL/GenBank/DDBJ databases">
        <title>Novel sulphate-reducing endosymbionts in the free-living metamonad Anaeramoeba.</title>
        <authorList>
            <person name="Jerlstrom-Hultqvist J."/>
            <person name="Cepicka I."/>
            <person name="Gallot-Lavallee L."/>
            <person name="Salas-Leiva D."/>
            <person name="Curtis B.A."/>
            <person name="Zahonova K."/>
            <person name="Pipaliya S."/>
            <person name="Dacks J."/>
            <person name="Roger A.J."/>
        </authorList>
    </citation>
    <scope>NUCLEOTIDE SEQUENCE</scope>
    <source>
        <strain evidence="9">BMAN</strain>
    </source>
</reference>
<sequence>MSNIYFKKRIKQPSNPEQPIFIFDNTLDISLSSLLHQILPLCTNFYIISEFVDSRFDFQYGLTNHAFCAAINQLLQDYHSLVTTFEYQQRTGQLTLQKLWYLLQPSIKTFATLSRLIIESKKMKARGGQLINLIHQQNNLFGGDTKTMELFEYLLEKAAQPYLEMVGNWVYKGSINDPHSEFLVVENKRVHKENLKRDFNDAYWERRYTLRKDEIKPSRNYKSRRSHEERERLRSSPDSFLSSVPFFLALSTEKLLMTGKYLNVIKECGIEINYPYEEKFYYTPNEQEYIEMIDKAHSYASTLLLDIMIKENKLFDHLNALKRYFLLGTGDFMSLFIDTAKEELDKNVIEVVPSKLVSFLGIALSSSVSSRDLMKDNLSCQLLPNNLISQLLTILNIKHLEKEKADKIKAKFTGKNMFVYQAKNPIKSEEKELFEKIIENENQNQNLNQNENDENESDENIPMLDAIINQQQPNVTGFDAFSLDYEVKWPVSLVINRKALTKYQIIFRHLFNCKKIEKQICDTWAAQQSTKEIDLELALLGAYTLRQKMLYFLQHLQYYMHFEVIEQNWKKFIARLADVSSVDELMLYHNDFLDSCLKECLLTNPRLLRIMSKLLMTCEIFSTHTTRLTESLTVTKHDELPLESRLPSFSSQYNDSLSDLLTPKENQEHLKSIEDHKTRFSKRAQRIDVQTAHVHKMFQEKGYLGMVRNSEEKFIFHLGMLIKSLQAYTHTDADPHMIDLITRLDYNNFYSKFFDSEEFKELRRKNQSSLLFKQK</sequence>
<comment type="similarity">
    <text evidence="2">Belongs to the TUBGCP family.</text>
</comment>
<keyword evidence="6" id="KW-0175">Coiled coil</keyword>
<dbReference type="GO" id="GO:0000922">
    <property type="term" value="C:spindle pole"/>
    <property type="evidence" value="ECO:0007669"/>
    <property type="project" value="InterPro"/>
</dbReference>
<dbReference type="Pfam" id="PF04130">
    <property type="entry name" value="GCP_C_terminal"/>
    <property type="match status" value="1"/>
</dbReference>
<dbReference type="AlphaFoldDB" id="A0A9Q0RFT9"/>
<dbReference type="GO" id="GO:0007020">
    <property type="term" value="P:microtubule nucleation"/>
    <property type="evidence" value="ECO:0007669"/>
    <property type="project" value="InterPro"/>
</dbReference>
<evidence type="ECO:0000256" key="6">
    <source>
        <dbReference type="SAM" id="Coils"/>
    </source>
</evidence>
<dbReference type="PANTHER" id="PTHR19302">
    <property type="entry name" value="GAMMA TUBULIN COMPLEX PROTEIN"/>
    <property type="match status" value="1"/>
</dbReference>
<dbReference type="GO" id="GO:0000930">
    <property type="term" value="C:gamma-tubulin complex"/>
    <property type="evidence" value="ECO:0007669"/>
    <property type="project" value="TreeGrafter"/>
</dbReference>
<gene>
    <name evidence="9" type="ORF">M0811_00389</name>
</gene>
<dbReference type="GO" id="GO:0051321">
    <property type="term" value="P:meiotic cell cycle"/>
    <property type="evidence" value="ECO:0007669"/>
    <property type="project" value="TreeGrafter"/>
</dbReference>
<dbReference type="InterPro" id="IPR007259">
    <property type="entry name" value="GCP"/>
</dbReference>
<evidence type="ECO:0000256" key="1">
    <source>
        <dbReference type="ARBA" id="ARBA00004245"/>
    </source>
</evidence>
<dbReference type="InterPro" id="IPR041470">
    <property type="entry name" value="GCP_N"/>
</dbReference>
<feature type="domain" description="Gamma tubulin complex component protein N-terminal" evidence="8">
    <location>
        <begin position="19"/>
        <end position="311"/>
    </location>
</feature>
<dbReference type="PANTHER" id="PTHR19302:SF13">
    <property type="entry name" value="GAMMA-TUBULIN COMPLEX COMPONENT 2"/>
    <property type="match status" value="1"/>
</dbReference>
<protein>
    <submittedName>
        <fullName evidence="9">Gamma-tubulin complex component 2</fullName>
    </submittedName>
</protein>
<keyword evidence="4" id="KW-0493">Microtubule</keyword>
<keyword evidence="5" id="KW-0206">Cytoskeleton</keyword>
<dbReference type="GO" id="GO:0005874">
    <property type="term" value="C:microtubule"/>
    <property type="evidence" value="ECO:0007669"/>
    <property type="project" value="UniProtKB-KW"/>
</dbReference>
<evidence type="ECO:0000256" key="4">
    <source>
        <dbReference type="ARBA" id="ARBA00022701"/>
    </source>
</evidence>
<evidence type="ECO:0000259" key="8">
    <source>
        <dbReference type="Pfam" id="PF17681"/>
    </source>
</evidence>
<comment type="caution">
    <text evidence="9">The sequence shown here is derived from an EMBL/GenBank/DDBJ whole genome shotgun (WGS) entry which is preliminary data.</text>
</comment>
<dbReference type="GO" id="GO:0051011">
    <property type="term" value="F:microtubule minus-end binding"/>
    <property type="evidence" value="ECO:0007669"/>
    <property type="project" value="TreeGrafter"/>
</dbReference>
<dbReference type="Gene3D" id="1.20.120.1900">
    <property type="entry name" value="Gamma-tubulin complex, C-terminal domain"/>
    <property type="match status" value="1"/>
</dbReference>
<dbReference type="GO" id="GO:0051225">
    <property type="term" value="P:spindle assembly"/>
    <property type="evidence" value="ECO:0007669"/>
    <property type="project" value="TreeGrafter"/>
</dbReference>
<dbReference type="OrthoDB" id="2192946at2759"/>